<comment type="caution">
    <text evidence="9">The sequence shown here is derived from an EMBL/GenBank/DDBJ whole genome shotgun (WGS) entry which is preliminary data.</text>
</comment>
<evidence type="ECO:0000256" key="4">
    <source>
        <dbReference type="SAM" id="Phobius"/>
    </source>
</evidence>
<dbReference type="EMBL" id="JBHSGP010000014">
    <property type="protein sequence ID" value="MFC4723338.1"/>
    <property type="molecule type" value="Genomic_DNA"/>
</dbReference>
<evidence type="ECO:0000313" key="9">
    <source>
        <dbReference type="EMBL" id="MFC4723338.1"/>
    </source>
</evidence>
<proteinExistence type="inferred from homology"/>
<keyword evidence="4" id="KW-1133">Transmembrane helix</keyword>
<dbReference type="InterPro" id="IPR006103">
    <property type="entry name" value="Glyco_hydro_2_cat"/>
</dbReference>
<evidence type="ECO:0000256" key="3">
    <source>
        <dbReference type="ARBA" id="ARBA00023295"/>
    </source>
</evidence>
<dbReference type="Pfam" id="PF02837">
    <property type="entry name" value="Glyco_hydro_2_N"/>
    <property type="match status" value="1"/>
</dbReference>
<keyword evidence="4" id="KW-0472">Membrane</keyword>
<dbReference type="SUPFAM" id="SSF49785">
    <property type="entry name" value="Galactose-binding domain-like"/>
    <property type="match status" value="1"/>
</dbReference>
<feature type="domain" description="Glycoside hydrolase family 2 immunoglobulin-like beta-sandwich" evidence="5">
    <location>
        <begin position="196"/>
        <end position="298"/>
    </location>
</feature>
<evidence type="ECO:0000259" key="8">
    <source>
        <dbReference type="Pfam" id="PF11721"/>
    </source>
</evidence>
<dbReference type="SUPFAM" id="SSF49303">
    <property type="entry name" value="beta-Galactosidase/glucuronidase domain"/>
    <property type="match status" value="1"/>
</dbReference>
<dbReference type="InterPro" id="IPR006102">
    <property type="entry name" value="Ig-like_GH2"/>
</dbReference>
<dbReference type="PANTHER" id="PTHR42732:SF1">
    <property type="entry name" value="BETA-MANNOSIDASE"/>
    <property type="match status" value="1"/>
</dbReference>
<keyword evidence="10" id="KW-1185">Reference proteome</keyword>
<keyword evidence="4" id="KW-0812">Transmembrane</keyword>
<protein>
    <submittedName>
        <fullName evidence="9">Glycoside hydrolase family 2 TIM barrel-domain containing protein</fullName>
    </submittedName>
</protein>
<sequence>MKTFSFQSAILKAFSVFGYGKFSCIVFILIFNLGFSQHKIINTGWQFSEDKTNWETVNIPHTWNKNDAFDDAPGYRRGKGFYKKLVFIPAEEKEAIQYLKFNGINQEATVFVNGTQIGNHKGGYTAFNFEVTNYLNYNAYNLIEVEVDNSHNIDIPPLDADFTFYGGIYRDVELISLPQQHFSLNDFASDGFYINYPNVSEEKASIEVTTLLRNTNSKSTKTLLKITLLDAQGAEIKSRTEILKLDGNTSNTFKIKLSDVYKPNLWSPDNPYLYKLNLVLTNENENVLQTKSSNVGFRRVNVDADKGFFLNGKPIKLIGVNRHQDFKGFGNAVPIELQKKDIELIKNMGTNVIRFAHYPHSRELYDLCDRLGILVWTEVPIVNKVTDSKAFFDVCIAMQNEHVKQYYNYPSVAMFGYMNEIFIRLVFDRNISEAEAANLKTSSFKLAQQLEDLTRSLAPNHITVMACHLNEVYNETGIADLPMLLGWNLYFGWYDKDIPDLGIFLDDQHKRFPKRSLLLSEYGPGADVRIYTKTPKKFDFSTDYQAKLHQSYYKQIIERPFMTGMTAWNFADFGSEFRGDAIPHVNQKGLVQFDRTPKEIYYWYKAVLDQTAPFVHVAANYLSGLVLTNTTSFPISLFSNQHNASVFLNEEKLVDVTFENGSATVDLPLKNGKNLIKVVSGDASDEQRIEVLKIDELDFKSFQRFGINIGSHFYFTDEAHQITFVPDQSYKKDWFGHLDGQPYNASEDKHQGIPHNIKNTTSEPLFQTMLEGCTNYKIDVPDGNYKVNLFFVEPQIKPTENIYNLAEQTPELVEIKQRIFDVYLNTILIEKQFNMANEYSEKYGITLTSTISVRNKDGLTILLNPIEGIPVISGVLIEKLD</sequence>
<evidence type="ECO:0000256" key="1">
    <source>
        <dbReference type="ARBA" id="ARBA00007401"/>
    </source>
</evidence>
<dbReference type="Gene3D" id="2.60.120.260">
    <property type="entry name" value="Galactose-binding domain-like"/>
    <property type="match status" value="1"/>
</dbReference>
<dbReference type="InterPro" id="IPR051913">
    <property type="entry name" value="GH2_Domain-Containing"/>
</dbReference>
<dbReference type="Gene3D" id="3.20.20.80">
    <property type="entry name" value="Glycosidases"/>
    <property type="match status" value="1"/>
</dbReference>
<gene>
    <name evidence="9" type="ORF">ACFO5O_13460</name>
</gene>
<feature type="domain" description="Glycoside hydrolase family 2 catalytic" evidence="6">
    <location>
        <begin position="305"/>
        <end position="607"/>
    </location>
</feature>
<dbReference type="InterPro" id="IPR008979">
    <property type="entry name" value="Galactose-bd-like_sf"/>
</dbReference>
<dbReference type="Gene3D" id="2.60.40.10">
    <property type="entry name" value="Immunoglobulins"/>
    <property type="match status" value="1"/>
</dbReference>
<dbReference type="InterPro" id="IPR006104">
    <property type="entry name" value="Glyco_hydro_2_N"/>
</dbReference>
<dbReference type="PANTHER" id="PTHR42732">
    <property type="entry name" value="BETA-GALACTOSIDASE"/>
    <property type="match status" value="1"/>
</dbReference>
<dbReference type="SUPFAM" id="SSF51445">
    <property type="entry name" value="(Trans)glycosidases"/>
    <property type="match status" value="1"/>
</dbReference>
<dbReference type="InterPro" id="IPR017853">
    <property type="entry name" value="GH"/>
</dbReference>
<reference evidence="10" key="1">
    <citation type="journal article" date="2019" name="Int. J. Syst. Evol. Microbiol.">
        <title>The Global Catalogue of Microorganisms (GCM) 10K type strain sequencing project: providing services to taxonomists for standard genome sequencing and annotation.</title>
        <authorList>
            <consortium name="The Broad Institute Genomics Platform"/>
            <consortium name="The Broad Institute Genome Sequencing Center for Infectious Disease"/>
            <person name="Wu L."/>
            <person name="Ma J."/>
        </authorList>
    </citation>
    <scope>NUCLEOTIDE SEQUENCE [LARGE SCALE GENOMIC DNA]</scope>
    <source>
        <strain evidence="10">CCUG 63682</strain>
    </source>
</reference>
<evidence type="ECO:0000313" key="10">
    <source>
        <dbReference type="Proteomes" id="UP001595953"/>
    </source>
</evidence>
<dbReference type="Proteomes" id="UP001595953">
    <property type="component" value="Unassembled WGS sequence"/>
</dbReference>
<dbReference type="InterPro" id="IPR006101">
    <property type="entry name" value="Glyco_hydro_2"/>
</dbReference>
<evidence type="ECO:0000259" key="5">
    <source>
        <dbReference type="Pfam" id="PF00703"/>
    </source>
</evidence>
<keyword evidence="3" id="KW-0326">Glycosidase</keyword>
<keyword evidence="2 9" id="KW-0378">Hydrolase</keyword>
<comment type="similarity">
    <text evidence="1">Belongs to the glycosyl hydrolase 2 family.</text>
</comment>
<accession>A0ABV9N8K7</accession>
<evidence type="ECO:0000259" key="6">
    <source>
        <dbReference type="Pfam" id="PF02836"/>
    </source>
</evidence>
<dbReference type="RefSeq" id="WP_387964640.1">
    <property type="nucleotide sequence ID" value="NZ_JBHSGP010000014.1"/>
</dbReference>
<dbReference type="InterPro" id="IPR021720">
    <property type="entry name" value="Malectin_dom"/>
</dbReference>
<dbReference type="Gene3D" id="2.60.120.430">
    <property type="entry name" value="Galactose-binding lectin"/>
    <property type="match status" value="1"/>
</dbReference>
<feature type="domain" description="Malectin" evidence="8">
    <location>
        <begin position="706"/>
        <end position="854"/>
    </location>
</feature>
<dbReference type="GO" id="GO:0016787">
    <property type="term" value="F:hydrolase activity"/>
    <property type="evidence" value="ECO:0007669"/>
    <property type="project" value="UniProtKB-KW"/>
</dbReference>
<dbReference type="Pfam" id="PF00703">
    <property type="entry name" value="Glyco_hydro_2"/>
    <property type="match status" value="1"/>
</dbReference>
<dbReference type="Pfam" id="PF11721">
    <property type="entry name" value="Malectin"/>
    <property type="match status" value="1"/>
</dbReference>
<dbReference type="InterPro" id="IPR013783">
    <property type="entry name" value="Ig-like_fold"/>
</dbReference>
<feature type="transmembrane region" description="Helical" evidence="4">
    <location>
        <begin position="9"/>
        <end position="31"/>
    </location>
</feature>
<feature type="domain" description="Glycosyl hydrolases family 2 sugar binding" evidence="7">
    <location>
        <begin position="75"/>
        <end position="178"/>
    </location>
</feature>
<name>A0ABV9N8K7_9FLAO</name>
<dbReference type="InterPro" id="IPR036156">
    <property type="entry name" value="Beta-gal/glucu_dom_sf"/>
</dbReference>
<organism evidence="9 10">
    <name type="scientific">Geojedonia litorea</name>
    <dbReference type="NCBI Taxonomy" id="1268269"/>
    <lineage>
        <taxon>Bacteria</taxon>
        <taxon>Pseudomonadati</taxon>
        <taxon>Bacteroidota</taxon>
        <taxon>Flavobacteriia</taxon>
        <taxon>Flavobacteriales</taxon>
        <taxon>Flavobacteriaceae</taxon>
        <taxon>Geojedonia</taxon>
    </lineage>
</organism>
<dbReference type="PRINTS" id="PR00132">
    <property type="entry name" value="GLHYDRLASE2"/>
</dbReference>
<evidence type="ECO:0000256" key="2">
    <source>
        <dbReference type="ARBA" id="ARBA00022801"/>
    </source>
</evidence>
<evidence type="ECO:0000259" key="7">
    <source>
        <dbReference type="Pfam" id="PF02837"/>
    </source>
</evidence>
<dbReference type="Pfam" id="PF02836">
    <property type="entry name" value="Glyco_hydro_2_C"/>
    <property type="match status" value="1"/>
</dbReference>